<protein>
    <submittedName>
        <fullName evidence="6">Carbohydrate kinase</fullName>
    </submittedName>
</protein>
<comment type="similarity">
    <text evidence="1">Belongs to the FGGY kinase family.</text>
</comment>
<dbReference type="Gene3D" id="3.30.420.40">
    <property type="match status" value="2"/>
</dbReference>
<evidence type="ECO:0000259" key="5">
    <source>
        <dbReference type="Pfam" id="PF02782"/>
    </source>
</evidence>
<dbReference type="EMBL" id="JYIK01000339">
    <property type="protein sequence ID" value="KWX10693.1"/>
    <property type="molecule type" value="Genomic_DNA"/>
</dbReference>
<accession>A0A132NL97</accession>
<keyword evidence="3" id="KW-0808">Transferase</keyword>
<organism evidence="6 7">
    <name type="scientific">Carbonactinospora thermoautotrophica</name>
    <dbReference type="NCBI Taxonomy" id="1469144"/>
    <lineage>
        <taxon>Bacteria</taxon>
        <taxon>Bacillati</taxon>
        <taxon>Actinomycetota</taxon>
        <taxon>Actinomycetes</taxon>
        <taxon>Kitasatosporales</taxon>
        <taxon>Carbonactinosporaceae</taxon>
        <taxon>Carbonactinospora</taxon>
    </lineage>
</organism>
<proteinExistence type="inferred from homology"/>
<evidence type="ECO:0000313" key="7">
    <source>
        <dbReference type="Proteomes" id="UP000070598"/>
    </source>
</evidence>
<gene>
    <name evidence="6" type="ORF">TR74_02100</name>
</gene>
<keyword evidence="2" id="KW-0119">Carbohydrate metabolism</keyword>
<evidence type="ECO:0000256" key="1">
    <source>
        <dbReference type="ARBA" id="ARBA00009156"/>
    </source>
</evidence>
<dbReference type="PANTHER" id="PTHR43095">
    <property type="entry name" value="SUGAR KINASE"/>
    <property type="match status" value="1"/>
</dbReference>
<dbReference type="RefSeq" id="WP_269800550.1">
    <property type="nucleotide sequence ID" value="NZ_JYIK01000339.1"/>
</dbReference>
<feature type="non-terminal residue" evidence="6">
    <location>
        <position position="1"/>
    </location>
</feature>
<comment type="caution">
    <text evidence="6">The sequence shown here is derived from an EMBL/GenBank/DDBJ whole genome shotgun (WGS) entry which is preliminary data.</text>
</comment>
<evidence type="ECO:0000256" key="2">
    <source>
        <dbReference type="ARBA" id="ARBA00022629"/>
    </source>
</evidence>
<dbReference type="InterPro" id="IPR018485">
    <property type="entry name" value="FGGY_C"/>
</dbReference>
<keyword evidence="4 6" id="KW-0418">Kinase</keyword>
<dbReference type="GO" id="GO:0042732">
    <property type="term" value="P:D-xylose metabolic process"/>
    <property type="evidence" value="ECO:0007669"/>
    <property type="project" value="UniProtKB-KW"/>
</dbReference>
<dbReference type="Proteomes" id="UP000070598">
    <property type="component" value="Unassembled WGS sequence"/>
</dbReference>
<keyword evidence="2" id="KW-0859">Xylose metabolism</keyword>
<dbReference type="InterPro" id="IPR050406">
    <property type="entry name" value="FGGY_Carb_Kinase"/>
</dbReference>
<dbReference type="InterPro" id="IPR043129">
    <property type="entry name" value="ATPase_NBD"/>
</dbReference>
<feature type="domain" description="Carbohydrate kinase FGGY C-terminal" evidence="5">
    <location>
        <begin position="79"/>
        <end position="255"/>
    </location>
</feature>
<dbReference type="PANTHER" id="PTHR43095:SF5">
    <property type="entry name" value="XYLULOSE KINASE"/>
    <property type="match status" value="1"/>
</dbReference>
<sequence length="325" mass="33859">HCVYDLLADRWPYEVYDRLGLPPELFPPVVRPGTLLGRVSPAAGEATGIPAGTPLIAGMTDGCAAQLASGALGVGSWNSVLGTTLVLKGVTPEPVRDPAGVVYSHRSPDGTWLPGGASSVGAGALSAAFPGVDLASWDALAAAREPAGVITYPLVSRGERFPFTAPQAEAFTIGSPADDVDRYAALLQGVAFAERLCFAYLRQLGAPVDGELSFTGGGTRSAYWCQLRADVLGRPARIPEHADPALGMAVLAAYGAQDDTGAGGRGTLAEVARRMVRIRAVVEPRPGAHLRFAEPYARLIDELERRGWLPAPVAAAARAEDTRGA</sequence>
<dbReference type="Pfam" id="PF02782">
    <property type="entry name" value="FGGY_C"/>
    <property type="match status" value="1"/>
</dbReference>
<evidence type="ECO:0000256" key="3">
    <source>
        <dbReference type="ARBA" id="ARBA00022679"/>
    </source>
</evidence>
<evidence type="ECO:0000256" key="4">
    <source>
        <dbReference type="ARBA" id="ARBA00022777"/>
    </source>
</evidence>
<dbReference type="AlphaFoldDB" id="A0A132NL97"/>
<reference evidence="7" key="1">
    <citation type="submission" date="2015-02" db="EMBL/GenBank/DDBJ databases">
        <title>Physiological reanalysis, assessment of diazotrophy, and genome sequences of multiple isolates of Streptomyces thermoautotrophicus.</title>
        <authorList>
            <person name="MacKellar D.C."/>
            <person name="Lieber L."/>
            <person name="Norman J."/>
            <person name="Bolger A."/>
            <person name="Tobin C."/>
            <person name="Murray J.W."/>
            <person name="Friesen M."/>
            <person name="Prell J."/>
        </authorList>
    </citation>
    <scope>NUCLEOTIDE SEQUENCE [LARGE SCALE GENOMIC DNA]</scope>
    <source>
        <strain evidence="7">UBT1</strain>
    </source>
</reference>
<dbReference type="GO" id="GO:0016301">
    <property type="term" value="F:kinase activity"/>
    <property type="evidence" value="ECO:0007669"/>
    <property type="project" value="UniProtKB-KW"/>
</dbReference>
<dbReference type="PATRIC" id="fig|1469144.9.peg.5241"/>
<evidence type="ECO:0000313" key="6">
    <source>
        <dbReference type="EMBL" id="KWX10693.1"/>
    </source>
</evidence>
<name>A0A132NL97_9ACTN</name>
<dbReference type="SUPFAM" id="SSF53067">
    <property type="entry name" value="Actin-like ATPase domain"/>
    <property type="match status" value="2"/>
</dbReference>